<dbReference type="Proteomes" id="UP000293342">
    <property type="component" value="Unassembled WGS sequence"/>
</dbReference>
<dbReference type="EMBL" id="SJKD01000006">
    <property type="protein sequence ID" value="TCC46841.1"/>
    <property type="molecule type" value="Genomic_DNA"/>
</dbReference>
<dbReference type="OrthoDB" id="3819088at2"/>
<evidence type="ECO:0000313" key="1">
    <source>
        <dbReference type="EMBL" id="TCC46841.1"/>
    </source>
</evidence>
<organism evidence="1 2">
    <name type="scientific">Kribbella capetownensis</name>
    <dbReference type="NCBI Taxonomy" id="1572659"/>
    <lineage>
        <taxon>Bacteria</taxon>
        <taxon>Bacillati</taxon>
        <taxon>Actinomycetota</taxon>
        <taxon>Actinomycetes</taxon>
        <taxon>Propionibacteriales</taxon>
        <taxon>Kribbellaceae</taxon>
        <taxon>Kribbella</taxon>
    </lineage>
</organism>
<evidence type="ECO:0000313" key="2">
    <source>
        <dbReference type="Proteomes" id="UP000293342"/>
    </source>
</evidence>
<reference evidence="1 2" key="1">
    <citation type="submission" date="2019-02" db="EMBL/GenBank/DDBJ databases">
        <title>Kribbella capetownensis sp. nov. and Kribbella speibonae sp. nov., isolated from soil.</title>
        <authorList>
            <person name="Curtis S.M."/>
            <person name="Norton I."/>
            <person name="Everest G.J."/>
            <person name="Meyers P.R."/>
        </authorList>
    </citation>
    <scope>NUCLEOTIDE SEQUENCE [LARGE SCALE GENOMIC DNA]</scope>
    <source>
        <strain evidence="1 2">YM53</strain>
    </source>
</reference>
<protein>
    <submittedName>
        <fullName evidence="1">Uncharacterized protein</fullName>
    </submittedName>
</protein>
<keyword evidence="2" id="KW-1185">Reference proteome</keyword>
<gene>
    <name evidence="1" type="ORF">E0H75_27780</name>
</gene>
<sequence length="225" mass="25004">MSFLSDLPREWVTIQVPGTSSQTMLVTYVGYPVDQLPAAPVDVAGLEWLKHAPRHPDGDLGSAFEHAARDISSQAVADLLGDLAAVPNDFAQFLEDAGLRDRLRSATNSYFDLGDSVAAVDGGRLLHLISDSQWTFHWLLYLGDDGSSAIVGTSFPAGFALDPDETQFWQDHGWGYILVAGSFAEFLWRWWMDNEIFYRVVVEKVDMSADERAYVEQYGLPNRLG</sequence>
<proteinExistence type="predicted"/>
<dbReference type="RefSeq" id="WP_131516571.1">
    <property type="nucleotide sequence ID" value="NZ_SJKD01000006.1"/>
</dbReference>
<comment type="caution">
    <text evidence="1">The sequence shown here is derived from an EMBL/GenBank/DDBJ whole genome shotgun (WGS) entry which is preliminary data.</text>
</comment>
<accession>A0A4R0JIM2</accession>
<name>A0A4R0JIM2_9ACTN</name>
<dbReference type="AlphaFoldDB" id="A0A4R0JIM2"/>